<evidence type="ECO:0000313" key="1">
    <source>
        <dbReference type="EMBL" id="MBB4937726.1"/>
    </source>
</evidence>
<sequence>MTTCPRYSRVAASLAAGASAGITSVAGISKIRAASATACAWLPEENAITPARRCPGLSRDNAL</sequence>
<accession>A0A7W7W8E3</accession>
<dbReference type="EMBL" id="JACHJU010000001">
    <property type="protein sequence ID" value="MBB4937726.1"/>
    <property type="molecule type" value="Genomic_DNA"/>
</dbReference>
<protein>
    <submittedName>
        <fullName evidence="1">Uncharacterized protein</fullName>
    </submittedName>
</protein>
<name>A0A7W7W8E3_9ACTN</name>
<comment type="caution">
    <text evidence="1">The sequence shown here is derived from an EMBL/GenBank/DDBJ whole genome shotgun (WGS) entry which is preliminary data.</text>
</comment>
<gene>
    <name evidence="1" type="ORF">FHR32_002031</name>
</gene>
<dbReference type="Proteomes" id="UP000534286">
    <property type="component" value="Unassembled WGS sequence"/>
</dbReference>
<proteinExistence type="predicted"/>
<keyword evidence="2" id="KW-1185">Reference proteome</keyword>
<evidence type="ECO:0000313" key="2">
    <source>
        <dbReference type="Proteomes" id="UP000534286"/>
    </source>
</evidence>
<dbReference type="AlphaFoldDB" id="A0A7W7W8E3"/>
<organism evidence="1 2">
    <name type="scientific">Streptosporangium album</name>
    <dbReference type="NCBI Taxonomy" id="47479"/>
    <lineage>
        <taxon>Bacteria</taxon>
        <taxon>Bacillati</taxon>
        <taxon>Actinomycetota</taxon>
        <taxon>Actinomycetes</taxon>
        <taxon>Streptosporangiales</taxon>
        <taxon>Streptosporangiaceae</taxon>
        <taxon>Streptosporangium</taxon>
    </lineage>
</organism>
<reference evidence="1 2" key="1">
    <citation type="submission" date="2020-08" db="EMBL/GenBank/DDBJ databases">
        <title>Sequencing the genomes of 1000 actinobacteria strains.</title>
        <authorList>
            <person name="Klenk H.-P."/>
        </authorList>
    </citation>
    <scope>NUCLEOTIDE SEQUENCE [LARGE SCALE GENOMIC DNA]</scope>
    <source>
        <strain evidence="1 2">DSM 43023</strain>
    </source>
</reference>